<proteinExistence type="predicted"/>
<organism evidence="2 3">
    <name type="scientific">Hafnia alvei</name>
    <dbReference type="NCBI Taxonomy" id="569"/>
    <lineage>
        <taxon>Bacteria</taxon>
        <taxon>Pseudomonadati</taxon>
        <taxon>Pseudomonadota</taxon>
        <taxon>Gammaproteobacteria</taxon>
        <taxon>Enterobacterales</taxon>
        <taxon>Hafniaceae</taxon>
        <taxon>Hafnia</taxon>
    </lineage>
</organism>
<reference evidence="2 3" key="1">
    <citation type="submission" date="2018-06" db="EMBL/GenBank/DDBJ databases">
        <authorList>
            <consortium name="Pathogen Informatics"/>
            <person name="Doyle S."/>
        </authorList>
    </citation>
    <scope>NUCLEOTIDE SEQUENCE [LARGE SCALE GENOMIC DNA]</scope>
    <source>
        <strain evidence="2 3">NCTC8105</strain>
    </source>
</reference>
<evidence type="ECO:0000313" key="3">
    <source>
        <dbReference type="Proteomes" id="UP000254821"/>
    </source>
</evidence>
<dbReference type="EMBL" id="UGHP01000001">
    <property type="protein sequence ID" value="STQ81725.1"/>
    <property type="molecule type" value="Genomic_DNA"/>
</dbReference>
<gene>
    <name evidence="2" type="ORF">NCTC8105_03913</name>
</gene>
<sequence>MGQSPSQPPPSQGEGPIEILSTSAEQFPPLLRGGLGWGQRLKS</sequence>
<feature type="compositionally biased region" description="Pro residues" evidence="1">
    <location>
        <begin position="1"/>
        <end position="11"/>
    </location>
</feature>
<evidence type="ECO:0000313" key="2">
    <source>
        <dbReference type="EMBL" id="STQ81725.1"/>
    </source>
</evidence>
<evidence type="ECO:0000256" key="1">
    <source>
        <dbReference type="SAM" id="MobiDB-lite"/>
    </source>
</evidence>
<dbReference type="Proteomes" id="UP000254821">
    <property type="component" value="Unassembled WGS sequence"/>
</dbReference>
<protein>
    <submittedName>
        <fullName evidence="2">Uncharacterized protein</fullName>
    </submittedName>
</protein>
<feature type="region of interest" description="Disordered" evidence="1">
    <location>
        <begin position="1"/>
        <end position="43"/>
    </location>
</feature>
<name>A0A377PN15_HAFAL</name>
<accession>A0A377PN15</accession>
<dbReference type="AlphaFoldDB" id="A0A377PN15"/>